<dbReference type="GO" id="GO:0003676">
    <property type="term" value="F:nucleic acid binding"/>
    <property type="evidence" value="ECO:0007669"/>
    <property type="project" value="InterPro"/>
</dbReference>
<dbReference type="InterPro" id="IPR053151">
    <property type="entry name" value="RNase_H-like"/>
</dbReference>
<dbReference type="PANTHER" id="PTHR47723">
    <property type="entry name" value="OS05G0353850 PROTEIN"/>
    <property type="match status" value="1"/>
</dbReference>
<feature type="domain" description="RNase H type-1" evidence="1">
    <location>
        <begin position="49"/>
        <end position="132"/>
    </location>
</feature>
<dbReference type="GO" id="GO:0004523">
    <property type="term" value="F:RNA-DNA hybrid ribonuclease activity"/>
    <property type="evidence" value="ECO:0007669"/>
    <property type="project" value="InterPro"/>
</dbReference>
<organism evidence="2 3">
    <name type="scientific">Dipteronia dyeriana</name>
    <dbReference type="NCBI Taxonomy" id="168575"/>
    <lineage>
        <taxon>Eukaryota</taxon>
        <taxon>Viridiplantae</taxon>
        <taxon>Streptophyta</taxon>
        <taxon>Embryophyta</taxon>
        <taxon>Tracheophyta</taxon>
        <taxon>Spermatophyta</taxon>
        <taxon>Magnoliopsida</taxon>
        <taxon>eudicotyledons</taxon>
        <taxon>Gunneridae</taxon>
        <taxon>Pentapetalae</taxon>
        <taxon>rosids</taxon>
        <taxon>malvids</taxon>
        <taxon>Sapindales</taxon>
        <taxon>Sapindaceae</taxon>
        <taxon>Hippocastanoideae</taxon>
        <taxon>Acereae</taxon>
        <taxon>Dipteronia</taxon>
    </lineage>
</organism>
<evidence type="ECO:0000313" key="2">
    <source>
        <dbReference type="EMBL" id="KAK2642394.1"/>
    </source>
</evidence>
<dbReference type="Gene3D" id="3.30.420.10">
    <property type="entry name" value="Ribonuclease H-like superfamily/Ribonuclease H"/>
    <property type="match status" value="1"/>
</dbReference>
<proteinExistence type="predicted"/>
<evidence type="ECO:0000259" key="1">
    <source>
        <dbReference type="Pfam" id="PF13456"/>
    </source>
</evidence>
<dbReference type="InterPro" id="IPR036397">
    <property type="entry name" value="RNaseH_sf"/>
</dbReference>
<dbReference type="AlphaFoldDB" id="A0AAD9TV92"/>
<protein>
    <recommendedName>
        <fullName evidence="1">RNase H type-1 domain-containing protein</fullName>
    </recommendedName>
</protein>
<name>A0AAD9TV92_9ROSI</name>
<dbReference type="Proteomes" id="UP001280121">
    <property type="component" value="Unassembled WGS sequence"/>
</dbReference>
<evidence type="ECO:0000313" key="3">
    <source>
        <dbReference type="Proteomes" id="UP001280121"/>
    </source>
</evidence>
<accession>A0AAD9TV92</accession>
<sequence length="165" mass="18930">MLAFRVYGNISGQLVNWSSCRNLREVTSPLPSGLLLGLTMLSSLRMVFPFEAELLATSLAINYAWNLGWHKIWLQSDSSYVAQLLSVRSDHVTWRVRQAWQCCIHQISHIEFQVSHIFREGNQEADSFFKHALGLSFDYRCSSTPSFCSSLVCYDCMGRESFRFS</sequence>
<dbReference type="InterPro" id="IPR002156">
    <property type="entry name" value="RNaseH_domain"/>
</dbReference>
<dbReference type="InterPro" id="IPR044730">
    <property type="entry name" value="RNase_H-like_dom_plant"/>
</dbReference>
<dbReference type="EMBL" id="JANJYI010000007">
    <property type="protein sequence ID" value="KAK2642394.1"/>
    <property type="molecule type" value="Genomic_DNA"/>
</dbReference>
<reference evidence="2" key="1">
    <citation type="journal article" date="2023" name="Plant J.">
        <title>Genome sequences and population genomics provide insights into the demographic history, inbreeding, and mutation load of two 'living fossil' tree species of Dipteronia.</title>
        <authorList>
            <person name="Feng Y."/>
            <person name="Comes H.P."/>
            <person name="Chen J."/>
            <person name="Zhu S."/>
            <person name="Lu R."/>
            <person name="Zhang X."/>
            <person name="Li P."/>
            <person name="Qiu J."/>
            <person name="Olsen K.M."/>
            <person name="Qiu Y."/>
        </authorList>
    </citation>
    <scope>NUCLEOTIDE SEQUENCE</scope>
    <source>
        <strain evidence="2">KIB01</strain>
    </source>
</reference>
<comment type="caution">
    <text evidence="2">The sequence shown here is derived from an EMBL/GenBank/DDBJ whole genome shotgun (WGS) entry which is preliminary data.</text>
</comment>
<dbReference type="Pfam" id="PF13456">
    <property type="entry name" value="RVT_3"/>
    <property type="match status" value="1"/>
</dbReference>
<keyword evidence="3" id="KW-1185">Reference proteome</keyword>
<dbReference type="SUPFAM" id="SSF53098">
    <property type="entry name" value="Ribonuclease H-like"/>
    <property type="match status" value="1"/>
</dbReference>
<dbReference type="CDD" id="cd06222">
    <property type="entry name" value="RNase_H_like"/>
    <property type="match status" value="1"/>
</dbReference>
<dbReference type="PANTHER" id="PTHR47723:SF23">
    <property type="entry name" value="REVERSE TRANSCRIPTASE-LIKE PROTEIN"/>
    <property type="match status" value="1"/>
</dbReference>
<dbReference type="InterPro" id="IPR012337">
    <property type="entry name" value="RNaseH-like_sf"/>
</dbReference>
<gene>
    <name evidence="2" type="ORF">Ddye_024157</name>
</gene>